<reference evidence="2" key="3">
    <citation type="journal article" date="2009" name="Appl. Environ. Microbiol.">
        <title>Carbazole-degradative IncP-7 plasmid pCAR1.2 is structurally unstable in Pseudomonas fluorescens Pf0-1, which accumulates catechol, the intermediate of the carbazole degradation pathway.</title>
        <authorList>
            <person name="Takahashi Y."/>
            <person name="Shintani M."/>
            <person name="Li L."/>
            <person name="Yamane H."/>
            <person name="Nojiri H."/>
        </authorList>
    </citation>
    <scope>NUCLEOTIDE SEQUENCE</scope>
    <source>
        <strain evidence="2">CA10</strain>
        <plasmid evidence="2">pCAR1.2</plasmid>
    </source>
</reference>
<name>B7XGF1_PSEPU</name>
<reference evidence="2" key="4">
    <citation type="journal article" date="2009" name="Biosci. Biotechnol. Biochem.">
        <title>The complete nucleotide sequence of pCAR2: pCAR2 and pCAR1 were structurally identical IncP-7 carbazole degradative plasmids.</title>
        <authorList>
            <person name="Takahashi Y."/>
            <person name="Shintani M."/>
            <person name="Yamane H."/>
            <person name="Nojiri H."/>
        </authorList>
    </citation>
    <scope>NUCLEOTIDE SEQUENCE</scope>
    <source>
        <strain evidence="2">CA10</strain>
        <plasmid evidence="2">pCAR1.2</plasmid>
    </source>
</reference>
<dbReference type="NCBIfam" id="TIGR04336">
    <property type="entry name" value="AmmeMemoSam_B"/>
    <property type="match status" value="1"/>
</dbReference>
<proteinExistence type="predicted"/>
<protein>
    <submittedName>
        <fullName evidence="2">Catalytic subunit of meta cleavage enzyme</fullName>
    </submittedName>
</protein>
<reference evidence="2" key="1">
    <citation type="journal article" date="2005" name="Appl. Microbiol. Biotechnol.">
        <title>Large plasmid pCAR2 and class II transposon Tn4676 are functional mobile genetic elements to distribute the carbazole/dioxin-degradative car gene cluster in different bacteria.</title>
        <authorList>
            <person name="Shintani M."/>
            <person name="Yoshida T."/>
            <person name="Habe H."/>
            <person name="Omori T."/>
            <person name="Nojiri H."/>
        </authorList>
    </citation>
    <scope>NUCLEOTIDE SEQUENCE</scope>
    <source>
        <strain evidence="2">CA10</strain>
        <plasmid evidence="2">pCAR1.2</plasmid>
    </source>
</reference>
<geneLocation type="plasmid" evidence="2">
    <name>pCAR1.2</name>
</geneLocation>
<dbReference type="SUPFAM" id="SSF53213">
    <property type="entry name" value="LigB-like"/>
    <property type="match status" value="1"/>
</dbReference>
<keyword evidence="2" id="KW-0614">Plasmid</keyword>
<dbReference type="CDD" id="cd07367">
    <property type="entry name" value="CarBb"/>
    <property type="match status" value="1"/>
</dbReference>
<reference evidence="2" key="2">
    <citation type="journal article" date="2005" name="Biotechnol. Lett.">
        <title>Recipient range of IncP-7 conjugative plasmid pCAR2 from Pseudomonas putida HS01 is broader than from other Pseudomonas strains.</title>
        <authorList>
            <person name="Shintani M."/>
            <person name="Habe H."/>
            <person name="Tsuda M."/>
            <person name="Omori T."/>
            <person name="Yamane H."/>
            <person name="Nojiri H."/>
        </authorList>
    </citation>
    <scope>NUCLEOTIDE SEQUENCE</scope>
    <source>
        <strain evidence="2">CA10</strain>
        <plasmid evidence="2">pCAR1.2</plasmid>
    </source>
</reference>
<evidence type="ECO:0000313" key="2">
    <source>
        <dbReference type="EMBL" id="BAH09959.1"/>
    </source>
</evidence>
<reference evidence="2" key="6">
    <citation type="journal article" date="2010" name="Environ. Microbiol.">
        <title>Response of the Pseudomonas host chromosomal transcriptome to carriage of the IncP-7 plasmid pCAR1.</title>
        <authorList>
            <person name="Shintani M."/>
            <person name="Takahashi Y."/>
            <person name="Tokumaru H."/>
            <person name="Kadota K."/>
            <person name="Hara H."/>
            <person name="Miyakoshi M."/>
            <person name="Naito K."/>
            <person name="Yamane H."/>
            <person name="Nishida H."/>
            <person name="Nojiri H."/>
        </authorList>
    </citation>
    <scope>NUCLEOTIDE SEQUENCE</scope>
    <source>
        <strain evidence="2">CA10</strain>
        <plasmid evidence="2">pCAR1.2</plasmid>
    </source>
</reference>
<organism evidence="2">
    <name type="scientific">Pseudomonas putida</name>
    <name type="common">Arthrobacter siderocapsulatus</name>
    <dbReference type="NCBI Taxonomy" id="303"/>
    <lineage>
        <taxon>Bacteria</taxon>
        <taxon>Pseudomonadati</taxon>
        <taxon>Pseudomonadota</taxon>
        <taxon>Gammaproteobacteria</taxon>
        <taxon>Pseudomonadales</taxon>
        <taxon>Pseudomonadaceae</taxon>
        <taxon>Pseudomonas</taxon>
    </lineage>
</organism>
<dbReference type="Pfam" id="PF02900">
    <property type="entry name" value="LigB"/>
    <property type="match status" value="1"/>
</dbReference>
<sequence>MGKIVAAGGTSHILMSPKGCEESAARVVNGIAELGRRLKEARPDVLVIITSDHMFNINLSMQPRFVVGIADSYTPMGDMDIPRDLVPGSREVGRAIALQADEDGFDLCQAEEYSLDHGIMIPILFMGMKEIPVVPVIVNINTDPIPSARRCVALAESIRQAIEKRTPDGCRVAVVGAGGLSHWLCVPRHGEVSEKFDHMVMDELVRGNAEKLVAMGNEAIIDQGGNAGVEILTWIMAAVASEASSGEKVFYEAMTQWFTGIGGMEFHVK</sequence>
<gene>
    <name evidence="2" type="primary">carBb</name>
</gene>
<evidence type="ECO:0000259" key="1">
    <source>
        <dbReference type="Pfam" id="PF02900"/>
    </source>
</evidence>
<reference evidence="2" key="5">
    <citation type="journal article" date="2009" name="BMC Genomics">
        <title>High-resolution mapping of plasmid transcriptomes in different host bacteria.</title>
        <authorList>
            <person name="Miyakoshi M."/>
            <person name="Nishida H."/>
            <person name="Shintani M."/>
            <person name="Yamane H."/>
            <person name="Nojiri H."/>
        </authorList>
    </citation>
    <scope>NUCLEOTIDE SEQUENCE</scope>
    <source>
        <strain evidence="2">CA10</strain>
        <plasmid evidence="2">pCAR1.2</plasmid>
    </source>
</reference>
<dbReference type="Gene3D" id="3.40.830.10">
    <property type="entry name" value="LigB-like"/>
    <property type="match status" value="1"/>
</dbReference>
<dbReference type="InterPro" id="IPR004183">
    <property type="entry name" value="Xdiol_dOase_suB"/>
</dbReference>
<accession>B7XGF1</accession>
<dbReference type="InterPro" id="IPR034944">
    <property type="entry name" value="CarBb"/>
</dbReference>
<dbReference type="GO" id="GO:0008198">
    <property type="term" value="F:ferrous iron binding"/>
    <property type="evidence" value="ECO:0007669"/>
    <property type="project" value="InterPro"/>
</dbReference>
<dbReference type="RefSeq" id="WP_011077880.1">
    <property type="nucleotide sequence ID" value="NC_011838.1"/>
</dbReference>
<reference evidence="2" key="7">
    <citation type="journal article" date="2010" name="J. Bacteriol.">
        <title>Pmr, a histone-like protein H1 (H-NS) family protein encoded by the IncP-7 plasmid pCAR1, is a key global regulator that alters host function.</title>
        <authorList>
            <person name="Yun C.S."/>
            <person name="Suzuki C."/>
            <person name="Naito K."/>
            <person name="Takeda T."/>
            <person name="Takahashi Y."/>
            <person name="Sai F."/>
            <person name="Terabayashi T."/>
            <person name="Miyakoshi M."/>
            <person name="Shintani M."/>
            <person name="Nishida H."/>
            <person name="Yamane H."/>
            <person name="Nojiri H."/>
        </authorList>
    </citation>
    <scope>NUCLEOTIDE SEQUENCE</scope>
    <source>
        <strain evidence="2">CA10</strain>
        <plasmid evidence="2">pCAR1.2</plasmid>
    </source>
</reference>
<dbReference type="EMBL" id="AB474758">
    <property type="protein sequence ID" value="BAH09959.1"/>
    <property type="molecule type" value="Genomic_DNA"/>
</dbReference>
<feature type="domain" description="Extradiol ring-cleavage dioxygenase class III enzyme subunit B" evidence="1">
    <location>
        <begin position="13"/>
        <end position="260"/>
    </location>
</feature>
<dbReference type="GO" id="GO:0016702">
    <property type="term" value="F:oxidoreductase activity, acting on single donors with incorporation of molecular oxygen, incorporation of two atoms of oxygen"/>
    <property type="evidence" value="ECO:0007669"/>
    <property type="project" value="UniProtKB-ARBA"/>
</dbReference>
<dbReference type="AlphaFoldDB" id="B7XGF1"/>